<keyword evidence="1" id="KW-1133">Transmembrane helix</keyword>
<dbReference type="AlphaFoldDB" id="A0A9X2ZI24"/>
<keyword evidence="3" id="KW-1185">Reference proteome</keyword>
<comment type="caution">
    <text evidence="2">The sequence shown here is derived from an EMBL/GenBank/DDBJ whole genome shotgun (WGS) entry which is preliminary data.</text>
</comment>
<keyword evidence="1" id="KW-0472">Membrane</keyword>
<dbReference type="Proteomes" id="UP001151079">
    <property type="component" value="Unassembled WGS sequence"/>
</dbReference>
<proteinExistence type="predicted"/>
<accession>A0A9X2ZI24</accession>
<organism evidence="2 3">
    <name type="scientific">Flavobacterium shii</name>
    <dbReference type="NCBI Taxonomy" id="2987687"/>
    <lineage>
        <taxon>Bacteria</taxon>
        <taxon>Pseudomonadati</taxon>
        <taxon>Bacteroidota</taxon>
        <taxon>Flavobacteriia</taxon>
        <taxon>Flavobacteriales</taxon>
        <taxon>Flavobacteriaceae</taxon>
        <taxon>Flavobacterium</taxon>
    </lineage>
</organism>
<evidence type="ECO:0000313" key="3">
    <source>
        <dbReference type="Proteomes" id="UP001151079"/>
    </source>
</evidence>
<sequence>MSSWKIIKGLLVTLVILFLALWMLISKGLHFILKIRKVLNENINGWFDSTLG</sequence>
<evidence type="ECO:0000256" key="1">
    <source>
        <dbReference type="SAM" id="Phobius"/>
    </source>
</evidence>
<protein>
    <submittedName>
        <fullName evidence="2">Uncharacterized protein</fullName>
    </submittedName>
</protein>
<keyword evidence="1" id="KW-0812">Transmembrane</keyword>
<gene>
    <name evidence="2" type="ORF">OIU83_18865</name>
</gene>
<reference evidence="2" key="1">
    <citation type="submission" date="2022-10" db="EMBL/GenBank/DDBJ databases">
        <title>Two novel species of Flavobacterium.</title>
        <authorList>
            <person name="Liu Q."/>
            <person name="Xin Y.-H."/>
        </authorList>
    </citation>
    <scope>NUCLEOTIDE SEQUENCE</scope>
    <source>
        <strain evidence="2">LS1R49</strain>
    </source>
</reference>
<name>A0A9X2ZI24_9FLAO</name>
<dbReference type="EMBL" id="JAOZEW010000023">
    <property type="protein sequence ID" value="MCV9929730.1"/>
    <property type="molecule type" value="Genomic_DNA"/>
</dbReference>
<feature type="transmembrane region" description="Helical" evidence="1">
    <location>
        <begin position="6"/>
        <end position="25"/>
    </location>
</feature>
<evidence type="ECO:0000313" key="2">
    <source>
        <dbReference type="EMBL" id="MCV9929730.1"/>
    </source>
</evidence>
<dbReference type="RefSeq" id="WP_264207816.1">
    <property type="nucleotide sequence ID" value="NZ_JAOZEW010000023.1"/>
</dbReference>